<gene>
    <name evidence="1" type="ORF">FWILDA_LOCUS18475</name>
</gene>
<name>A0A9W4T8R1_9GLOM</name>
<accession>A0A9W4T8R1</accession>
<dbReference type="EMBL" id="CAMKVN010018157">
    <property type="protein sequence ID" value="CAI2198242.1"/>
    <property type="molecule type" value="Genomic_DNA"/>
</dbReference>
<sequence length="98" mass="11357">PKDPVKSFFIYDEYSDEENQTFRLLSTKMEEDAAYGSESFSGSFLGPLRKNVILQQEIQQLLADFYYNTYNKDFVTLLRIHDASDSSIPVEPNINQFS</sequence>
<proteinExistence type="predicted"/>
<dbReference type="AlphaFoldDB" id="A0A9W4T8R1"/>
<feature type="non-terminal residue" evidence="1">
    <location>
        <position position="1"/>
    </location>
</feature>
<protein>
    <submittedName>
        <fullName evidence="1">6151_t:CDS:1</fullName>
    </submittedName>
</protein>
<comment type="caution">
    <text evidence="1">The sequence shown here is derived from an EMBL/GenBank/DDBJ whole genome shotgun (WGS) entry which is preliminary data.</text>
</comment>
<organism evidence="1 2">
    <name type="scientific">Funneliformis geosporum</name>
    <dbReference type="NCBI Taxonomy" id="1117311"/>
    <lineage>
        <taxon>Eukaryota</taxon>
        <taxon>Fungi</taxon>
        <taxon>Fungi incertae sedis</taxon>
        <taxon>Mucoromycota</taxon>
        <taxon>Glomeromycotina</taxon>
        <taxon>Glomeromycetes</taxon>
        <taxon>Glomerales</taxon>
        <taxon>Glomeraceae</taxon>
        <taxon>Funneliformis</taxon>
    </lineage>
</organism>
<evidence type="ECO:0000313" key="1">
    <source>
        <dbReference type="EMBL" id="CAI2198242.1"/>
    </source>
</evidence>
<reference evidence="1" key="1">
    <citation type="submission" date="2022-08" db="EMBL/GenBank/DDBJ databases">
        <authorList>
            <person name="Kallberg Y."/>
            <person name="Tangrot J."/>
            <person name="Rosling A."/>
        </authorList>
    </citation>
    <scope>NUCLEOTIDE SEQUENCE</scope>
    <source>
        <strain evidence="1">Wild A</strain>
    </source>
</reference>
<dbReference type="OrthoDB" id="2325910at2759"/>
<keyword evidence="2" id="KW-1185">Reference proteome</keyword>
<dbReference type="Proteomes" id="UP001153678">
    <property type="component" value="Unassembled WGS sequence"/>
</dbReference>
<evidence type="ECO:0000313" key="2">
    <source>
        <dbReference type="Proteomes" id="UP001153678"/>
    </source>
</evidence>